<evidence type="ECO:0000256" key="3">
    <source>
        <dbReference type="ARBA" id="ARBA00022692"/>
    </source>
</evidence>
<comment type="caution">
    <text evidence="8">The sequence shown here is derived from an EMBL/GenBank/DDBJ whole genome shotgun (WGS) entry which is preliminary data.</text>
</comment>
<reference evidence="8 9" key="1">
    <citation type="journal article" date="2019" name="Int. J. Syst. Evol. Microbiol.">
        <title>The Global Catalogue of Microorganisms (GCM) 10K type strain sequencing project: providing services to taxonomists for standard genome sequencing and annotation.</title>
        <authorList>
            <consortium name="The Broad Institute Genomics Platform"/>
            <consortium name="The Broad Institute Genome Sequencing Center for Infectious Disease"/>
            <person name="Wu L."/>
            <person name="Ma J."/>
        </authorList>
    </citation>
    <scope>NUCLEOTIDE SEQUENCE [LARGE SCALE GENOMIC DNA]</scope>
    <source>
        <strain evidence="8 9">JCM 15628</strain>
    </source>
</reference>
<evidence type="ECO:0000313" key="8">
    <source>
        <dbReference type="EMBL" id="GAA1968865.1"/>
    </source>
</evidence>
<feature type="domain" description="Phosphatidylglycerol lysyltransferase C-terminal" evidence="7">
    <location>
        <begin position="377"/>
        <end position="681"/>
    </location>
</feature>
<feature type="transmembrane region" description="Helical" evidence="6">
    <location>
        <begin position="113"/>
        <end position="135"/>
    </location>
</feature>
<evidence type="ECO:0000259" key="7">
    <source>
        <dbReference type="Pfam" id="PF09924"/>
    </source>
</evidence>
<keyword evidence="3 6" id="KW-0812">Transmembrane</keyword>
<feature type="transmembrane region" description="Helical" evidence="6">
    <location>
        <begin position="147"/>
        <end position="167"/>
    </location>
</feature>
<evidence type="ECO:0000256" key="1">
    <source>
        <dbReference type="ARBA" id="ARBA00004651"/>
    </source>
</evidence>
<evidence type="ECO:0000256" key="5">
    <source>
        <dbReference type="ARBA" id="ARBA00023136"/>
    </source>
</evidence>
<dbReference type="InterPro" id="IPR035952">
    <property type="entry name" value="Rhomboid-like_sf"/>
</dbReference>
<comment type="subcellular location">
    <subcellularLocation>
        <location evidence="1">Cell membrane</location>
        <topology evidence="1">Multi-pass membrane protein</topology>
    </subcellularLocation>
</comment>
<dbReference type="InterPro" id="IPR051211">
    <property type="entry name" value="PG_lysyltransferase"/>
</dbReference>
<feature type="transmembrane region" description="Helical" evidence="6">
    <location>
        <begin position="231"/>
        <end position="252"/>
    </location>
</feature>
<dbReference type="PANTHER" id="PTHR34697">
    <property type="entry name" value="PHOSPHATIDYLGLYCEROL LYSYLTRANSFERASE"/>
    <property type="match status" value="1"/>
</dbReference>
<keyword evidence="2" id="KW-1003">Cell membrane</keyword>
<dbReference type="SUPFAM" id="SSF144091">
    <property type="entry name" value="Rhomboid-like"/>
    <property type="match status" value="1"/>
</dbReference>
<dbReference type="InterPro" id="IPR024320">
    <property type="entry name" value="LPG_synthase_C"/>
</dbReference>
<evidence type="ECO:0000256" key="2">
    <source>
        <dbReference type="ARBA" id="ARBA00022475"/>
    </source>
</evidence>
<organism evidence="8 9">
    <name type="scientific">Terrabacter lapilli</name>
    <dbReference type="NCBI Taxonomy" id="436231"/>
    <lineage>
        <taxon>Bacteria</taxon>
        <taxon>Bacillati</taxon>
        <taxon>Actinomycetota</taxon>
        <taxon>Actinomycetes</taxon>
        <taxon>Micrococcales</taxon>
        <taxon>Intrasporangiaceae</taxon>
        <taxon>Terrabacter</taxon>
    </lineage>
</organism>
<evidence type="ECO:0000313" key="9">
    <source>
        <dbReference type="Proteomes" id="UP001500013"/>
    </source>
</evidence>
<keyword evidence="9" id="KW-1185">Reference proteome</keyword>
<dbReference type="Pfam" id="PF09924">
    <property type="entry name" value="LPG_synthase_C"/>
    <property type="match status" value="1"/>
</dbReference>
<sequence length="723" mass="76828">MSTSVRVPPGPGAVLPPPLARAGRLLGRIPFTLAVVGAMVVVGAATQSLWSPLRDRELLDSVAYGLPALQEGRWWTLFTGAFFALVPAQYVPVAGGALLLIGWSELRLGTGRVAVASVGGHLVGVLAAALVLLGLTSTSWDWAGRTAAVLDVGFSAGALCACAAATATLRPPWRGRLRLVLVLYAVLALLYVGLLWDLEHLFAVVTGLVIGPLLVGRRPRPALPTFTRHEWRIVASTLFVVLAAVRVLLYVTPSDGPLGATTRDADAFGVLVGAAISLALAWGLSKGSHRTWGIAVALSVAAVASAAVLLTLQLLAPDELGADGQVVSSVPQLAVDLLLWLLQLSVLVVGRSAFRAGSRAQARAHATDSDRDTAVTLLETHGGTTMSWMGTWPGNRWFIHRGPGSEPLGYVAYQVHRGAAIALGDPVGADATARAAVLQAFADEQDARGLQVCFFSVTQEVADWGTRHHRRALLVAQEAVIDLAQLDFKGKSWQSVRTALNRAAKEGVTYREGRLAQMPRHLVSQVRALSELWVSDKGLPEMGFTLGGVDEALDPETVVGLAVDEAGKVHGVTSWLPVHSPGGEVRGWTLDLMRRLPDGFRPVTEFLIASACLSFRDQGASLASLSGAPLAHAGDSTAEGATLERLLDQLGQAMEPLYGFRSLEIFKQKFRPRHEPVYLVFTDEAALPRIGLALTSAYLPDASLRDVARAGLRTRRDAAQSSR</sequence>
<name>A0ABN2RGN4_9MICO</name>
<gene>
    <name evidence="8" type="ORF">GCM10009817_06030</name>
</gene>
<dbReference type="EMBL" id="BAAAPU010000003">
    <property type="protein sequence ID" value="GAA1968865.1"/>
    <property type="molecule type" value="Genomic_DNA"/>
</dbReference>
<keyword evidence="4 6" id="KW-1133">Transmembrane helix</keyword>
<protein>
    <submittedName>
        <fullName evidence="8">DUF2156 domain-containing protein</fullName>
    </submittedName>
</protein>
<feature type="transmembrane region" description="Helical" evidence="6">
    <location>
        <begin position="179"/>
        <end position="196"/>
    </location>
</feature>
<evidence type="ECO:0000256" key="6">
    <source>
        <dbReference type="SAM" id="Phobius"/>
    </source>
</evidence>
<feature type="transmembrane region" description="Helical" evidence="6">
    <location>
        <begin position="267"/>
        <end position="285"/>
    </location>
</feature>
<feature type="transmembrane region" description="Helical" evidence="6">
    <location>
        <begin position="31"/>
        <end position="50"/>
    </location>
</feature>
<proteinExistence type="predicted"/>
<accession>A0ABN2RGN4</accession>
<dbReference type="Proteomes" id="UP001500013">
    <property type="component" value="Unassembled WGS sequence"/>
</dbReference>
<evidence type="ECO:0000256" key="4">
    <source>
        <dbReference type="ARBA" id="ARBA00022989"/>
    </source>
</evidence>
<feature type="transmembrane region" description="Helical" evidence="6">
    <location>
        <begin position="202"/>
        <end position="219"/>
    </location>
</feature>
<dbReference type="PANTHER" id="PTHR34697:SF2">
    <property type="entry name" value="PHOSPHATIDYLGLYCEROL LYSYLTRANSFERASE"/>
    <property type="match status" value="1"/>
</dbReference>
<keyword evidence="5 6" id="KW-0472">Membrane</keyword>
<dbReference type="RefSeq" id="WP_344058276.1">
    <property type="nucleotide sequence ID" value="NZ_BAAAPU010000003.1"/>
</dbReference>
<feature type="transmembrane region" description="Helical" evidence="6">
    <location>
        <begin position="292"/>
        <end position="317"/>
    </location>
</feature>
<feature type="transmembrane region" description="Helical" evidence="6">
    <location>
        <begin position="74"/>
        <end position="101"/>
    </location>
</feature>